<evidence type="ECO:0000313" key="16">
    <source>
        <dbReference type="Proteomes" id="UP000028924"/>
    </source>
</evidence>
<evidence type="ECO:0000256" key="2">
    <source>
        <dbReference type="ARBA" id="ARBA00008343"/>
    </source>
</evidence>
<evidence type="ECO:0000256" key="10">
    <source>
        <dbReference type="ARBA" id="ARBA00023014"/>
    </source>
</evidence>
<dbReference type="InterPro" id="IPR029119">
    <property type="entry name" value="MutY_C"/>
</dbReference>
<dbReference type="Gene3D" id="1.10.340.30">
    <property type="entry name" value="Hypothetical protein, domain 2"/>
    <property type="match status" value="1"/>
</dbReference>
<keyword evidence="16" id="KW-1185">Reference proteome</keyword>
<reference evidence="15 16" key="1">
    <citation type="journal article" date="2014" name="BMC Genomics">
        <title>Oil accumulation mechanisms of the oleaginous microalga Chlorella protothecoides revealed through its genome, transcriptomes, and proteomes.</title>
        <authorList>
            <person name="Gao C."/>
            <person name="Wang Y."/>
            <person name="Shen Y."/>
            <person name="Yan D."/>
            <person name="He X."/>
            <person name="Dai J."/>
            <person name="Wu Q."/>
        </authorList>
    </citation>
    <scope>NUCLEOTIDE SEQUENCE [LARGE SCALE GENOMIC DNA]</scope>
    <source>
        <strain evidence="15 16">0710</strain>
    </source>
</reference>
<dbReference type="GO" id="GO:0005634">
    <property type="term" value="C:nucleus"/>
    <property type="evidence" value="ECO:0007669"/>
    <property type="project" value="TreeGrafter"/>
</dbReference>
<dbReference type="RefSeq" id="XP_011396189.1">
    <property type="nucleotide sequence ID" value="XM_011397887.1"/>
</dbReference>
<evidence type="ECO:0000256" key="12">
    <source>
        <dbReference type="ARBA" id="ARBA00023295"/>
    </source>
</evidence>
<dbReference type="SMART" id="SM00478">
    <property type="entry name" value="ENDO3c"/>
    <property type="match status" value="1"/>
</dbReference>
<protein>
    <recommendedName>
        <fullName evidence="4 13">Adenine DNA glycosylase</fullName>
        <ecNumber evidence="3 13">3.2.2.31</ecNumber>
    </recommendedName>
</protein>
<sequence>MPPRKRSLSSQQDEPEMEDLLKDVEQLPQLRASLLDWYDANHRGLPLDETIYRTWVCEVMSQQTQVARVAEYFGRWVARWPRVADLAAADQDAVNEAWAGLGYYRRARYLLDGARHVARECAGAFPRTAAGLLAVPGVGPYTAAAIASTACGEPVPVLDGNVAMMELGATVCVPGTAPRCDACPLAGRCAALRRQREHWGEAGPTPGVPGPRVTDYPTKVEKAARREVEVAVAVLEVRPCCGTGPGMQAFSPAYLLVKRPEKGLLAGLWQFPLAELEGGGEESAANQQRAVDSLLAGLLPGLFDESKESTAPKVVSRRALGEVVHIFSHIRMTIRAEHVLVAASAAQLEDWKRGSGRSSECPECQWLEQEALDAKGLSSSVQKVLKLYKSAAKEKRQSITRFFAAKTE</sequence>
<dbReference type="InterPro" id="IPR023170">
    <property type="entry name" value="HhH_base_excis_C"/>
</dbReference>
<dbReference type="GO" id="GO:0032357">
    <property type="term" value="F:oxidized purine DNA binding"/>
    <property type="evidence" value="ECO:0007669"/>
    <property type="project" value="TreeGrafter"/>
</dbReference>
<keyword evidence="11" id="KW-0234">DNA repair</keyword>
<dbReference type="eggNOG" id="KOG2457">
    <property type="taxonomic scope" value="Eukaryota"/>
</dbReference>
<dbReference type="InterPro" id="IPR044298">
    <property type="entry name" value="MIG/MutY"/>
</dbReference>
<comment type="function">
    <text evidence="13">Adenine glycosylase active on G-A mispairs.</text>
</comment>
<accession>A0A087SC65</accession>
<keyword evidence="10" id="KW-0411">Iron-sulfur</keyword>
<dbReference type="GO" id="GO:0000701">
    <property type="term" value="F:purine-specific mismatch base pair DNA N-glycosylase activity"/>
    <property type="evidence" value="ECO:0007669"/>
    <property type="project" value="UniProtKB-EC"/>
</dbReference>
<dbReference type="CDD" id="cd00056">
    <property type="entry name" value="ENDO3c"/>
    <property type="match status" value="1"/>
</dbReference>
<dbReference type="AlphaFoldDB" id="A0A087SC65"/>
<evidence type="ECO:0000256" key="9">
    <source>
        <dbReference type="ARBA" id="ARBA00023004"/>
    </source>
</evidence>
<keyword evidence="7 13" id="KW-0227">DNA damage</keyword>
<comment type="similarity">
    <text evidence="2 13">Belongs to the Nth/MutY family.</text>
</comment>
<dbReference type="GO" id="GO:0051539">
    <property type="term" value="F:4 iron, 4 sulfur cluster binding"/>
    <property type="evidence" value="ECO:0007669"/>
    <property type="project" value="UniProtKB-UniRule"/>
</dbReference>
<dbReference type="GO" id="GO:0046872">
    <property type="term" value="F:metal ion binding"/>
    <property type="evidence" value="ECO:0007669"/>
    <property type="project" value="UniProtKB-UniRule"/>
</dbReference>
<dbReference type="GO" id="GO:0006298">
    <property type="term" value="P:mismatch repair"/>
    <property type="evidence" value="ECO:0007669"/>
    <property type="project" value="TreeGrafter"/>
</dbReference>
<dbReference type="Gene3D" id="1.10.1670.10">
    <property type="entry name" value="Helix-hairpin-Helix base-excision DNA repair enzymes (C-terminal)"/>
    <property type="match status" value="2"/>
</dbReference>
<keyword evidence="6" id="KW-0479">Metal-binding</keyword>
<evidence type="ECO:0000256" key="1">
    <source>
        <dbReference type="ARBA" id="ARBA00000843"/>
    </source>
</evidence>
<evidence type="ECO:0000256" key="13">
    <source>
        <dbReference type="RuleBase" id="RU365096"/>
    </source>
</evidence>
<dbReference type="OrthoDB" id="10248838at2759"/>
<dbReference type="Gene3D" id="3.90.79.10">
    <property type="entry name" value="Nucleoside Triphosphate Pyrophosphohydrolase"/>
    <property type="match status" value="1"/>
</dbReference>
<proteinExistence type="inferred from homology"/>
<evidence type="ECO:0000256" key="11">
    <source>
        <dbReference type="ARBA" id="ARBA00023204"/>
    </source>
</evidence>
<dbReference type="InterPro" id="IPR015797">
    <property type="entry name" value="NUDIX_hydrolase-like_dom_sf"/>
</dbReference>
<dbReference type="Pfam" id="PF00633">
    <property type="entry name" value="HHH"/>
    <property type="match status" value="1"/>
</dbReference>
<evidence type="ECO:0000256" key="6">
    <source>
        <dbReference type="ARBA" id="ARBA00022723"/>
    </source>
</evidence>
<evidence type="ECO:0000256" key="4">
    <source>
        <dbReference type="ARBA" id="ARBA00022023"/>
    </source>
</evidence>
<name>A0A087SC65_AUXPR</name>
<keyword evidence="8" id="KW-0378">Hydrolase</keyword>
<dbReference type="InterPro" id="IPR011257">
    <property type="entry name" value="DNA_glycosylase"/>
</dbReference>
<dbReference type="STRING" id="3075.A0A087SC65"/>
<evidence type="ECO:0000256" key="5">
    <source>
        <dbReference type="ARBA" id="ARBA00022485"/>
    </source>
</evidence>
<evidence type="ECO:0000256" key="3">
    <source>
        <dbReference type="ARBA" id="ARBA00012045"/>
    </source>
</evidence>
<dbReference type="GO" id="GO:0006284">
    <property type="term" value="P:base-excision repair"/>
    <property type="evidence" value="ECO:0007669"/>
    <property type="project" value="UniProtKB-UniRule"/>
</dbReference>
<dbReference type="Pfam" id="PF00730">
    <property type="entry name" value="HhH-GPD"/>
    <property type="match status" value="1"/>
</dbReference>
<evidence type="ECO:0000313" key="15">
    <source>
        <dbReference type="EMBL" id="KFM23319.1"/>
    </source>
</evidence>
<dbReference type="InterPro" id="IPR000445">
    <property type="entry name" value="HhH_motif"/>
</dbReference>
<dbReference type="EMBL" id="KL662090">
    <property type="protein sequence ID" value="KFM23319.1"/>
    <property type="molecule type" value="Genomic_DNA"/>
</dbReference>
<evidence type="ECO:0000256" key="7">
    <source>
        <dbReference type="ARBA" id="ARBA00022763"/>
    </source>
</evidence>
<dbReference type="PANTHER" id="PTHR42944">
    <property type="entry name" value="ADENINE DNA GLYCOSYLASE"/>
    <property type="match status" value="1"/>
</dbReference>
<evidence type="ECO:0000256" key="8">
    <source>
        <dbReference type="ARBA" id="ARBA00022801"/>
    </source>
</evidence>
<keyword evidence="9 13" id="KW-0408">Iron</keyword>
<keyword evidence="12 13" id="KW-0326">Glycosidase</keyword>
<dbReference type="GO" id="GO:0034039">
    <property type="term" value="F:8-oxo-7,8-dihydroguanine DNA N-glycosylase activity"/>
    <property type="evidence" value="ECO:0007669"/>
    <property type="project" value="TreeGrafter"/>
</dbReference>
<dbReference type="EC" id="3.2.2.31" evidence="3 13"/>
<dbReference type="InterPro" id="IPR003265">
    <property type="entry name" value="HhH-GPD_domain"/>
</dbReference>
<dbReference type="SUPFAM" id="SSF55811">
    <property type="entry name" value="Nudix"/>
    <property type="match status" value="1"/>
</dbReference>
<dbReference type="SUPFAM" id="SSF48150">
    <property type="entry name" value="DNA-glycosylase"/>
    <property type="match status" value="1"/>
</dbReference>
<dbReference type="GeneID" id="23612406"/>
<comment type="cofactor">
    <cofactor evidence="13">
        <name>[4Fe-4S] cluster</name>
        <dbReference type="ChEBI" id="CHEBI:49883"/>
    </cofactor>
    <text evidence="13">Binds 1 [4Fe-4S] cluster.</text>
</comment>
<dbReference type="Proteomes" id="UP000028924">
    <property type="component" value="Unassembled WGS sequence"/>
</dbReference>
<evidence type="ECO:0000259" key="14">
    <source>
        <dbReference type="SMART" id="SM00478"/>
    </source>
</evidence>
<dbReference type="PANTHER" id="PTHR42944:SF1">
    <property type="entry name" value="ADENINE DNA GLYCOSYLASE"/>
    <property type="match status" value="1"/>
</dbReference>
<feature type="domain" description="HhH-GPD" evidence="14">
    <location>
        <begin position="60"/>
        <end position="195"/>
    </location>
</feature>
<dbReference type="Pfam" id="PF14815">
    <property type="entry name" value="NUDIX_4"/>
    <property type="match status" value="1"/>
</dbReference>
<keyword evidence="5" id="KW-0004">4Fe-4S</keyword>
<gene>
    <name evidence="15" type="ORF">F751_1015</name>
</gene>
<dbReference type="CDD" id="cd03431">
    <property type="entry name" value="NUDIX_DNA_Glycosylase_C-MutY"/>
    <property type="match status" value="1"/>
</dbReference>
<dbReference type="KEGG" id="apro:F751_1015"/>
<dbReference type="GO" id="GO:0035485">
    <property type="term" value="F:adenine/guanine mispair binding"/>
    <property type="evidence" value="ECO:0007669"/>
    <property type="project" value="TreeGrafter"/>
</dbReference>
<comment type="catalytic activity">
    <reaction evidence="1 13">
        <text>Hydrolyzes free adenine bases from 7,8-dihydro-8-oxoguanine:adenine mismatched double-stranded DNA, leaving an apurinic site.</text>
        <dbReference type="EC" id="3.2.2.31"/>
    </reaction>
</comment>
<organism evidence="15 16">
    <name type="scientific">Auxenochlorella protothecoides</name>
    <name type="common">Green microalga</name>
    <name type="synonym">Chlorella protothecoides</name>
    <dbReference type="NCBI Taxonomy" id="3075"/>
    <lineage>
        <taxon>Eukaryota</taxon>
        <taxon>Viridiplantae</taxon>
        <taxon>Chlorophyta</taxon>
        <taxon>core chlorophytes</taxon>
        <taxon>Trebouxiophyceae</taxon>
        <taxon>Chlorellales</taxon>
        <taxon>Chlorellaceae</taxon>
        <taxon>Auxenochlorella</taxon>
    </lineage>
</organism>